<proteinExistence type="predicted"/>
<dbReference type="Pfam" id="PF07596">
    <property type="entry name" value="SBP_bac_10"/>
    <property type="match status" value="1"/>
</dbReference>
<dbReference type="RefSeq" id="WP_015247724.1">
    <property type="nucleotide sequence ID" value="NC_019892.1"/>
</dbReference>
<dbReference type="KEGG" id="saci:Sinac_4416"/>
<dbReference type="AlphaFoldDB" id="L0DIX1"/>
<dbReference type="EMBL" id="CP003364">
    <property type="protein sequence ID" value="AGA28606.1"/>
    <property type="molecule type" value="Genomic_DNA"/>
</dbReference>
<organism evidence="3 4">
    <name type="scientific">Singulisphaera acidiphila (strain ATCC BAA-1392 / DSM 18658 / VKM B-2454 / MOB10)</name>
    <dbReference type="NCBI Taxonomy" id="886293"/>
    <lineage>
        <taxon>Bacteria</taxon>
        <taxon>Pseudomonadati</taxon>
        <taxon>Planctomycetota</taxon>
        <taxon>Planctomycetia</taxon>
        <taxon>Isosphaerales</taxon>
        <taxon>Isosphaeraceae</taxon>
        <taxon>Singulisphaera</taxon>
    </lineage>
</organism>
<dbReference type="NCBIfam" id="TIGR04294">
    <property type="entry name" value="pre_pil_HX9DG"/>
    <property type="match status" value="1"/>
</dbReference>
<dbReference type="InterPro" id="IPR011453">
    <property type="entry name" value="DUF1559"/>
</dbReference>
<feature type="transmembrane region" description="Helical" evidence="1">
    <location>
        <begin position="31"/>
        <end position="51"/>
    </location>
</feature>
<evidence type="ECO:0000313" key="3">
    <source>
        <dbReference type="EMBL" id="AGA28606.1"/>
    </source>
</evidence>
<reference evidence="3 4" key="1">
    <citation type="submission" date="2012-02" db="EMBL/GenBank/DDBJ databases">
        <title>Complete sequence of chromosome of Singulisphaera acidiphila DSM 18658.</title>
        <authorList>
            <consortium name="US DOE Joint Genome Institute (JGI-PGF)"/>
            <person name="Lucas S."/>
            <person name="Copeland A."/>
            <person name="Lapidus A."/>
            <person name="Glavina del Rio T."/>
            <person name="Dalin E."/>
            <person name="Tice H."/>
            <person name="Bruce D."/>
            <person name="Goodwin L."/>
            <person name="Pitluck S."/>
            <person name="Peters L."/>
            <person name="Ovchinnikova G."/>
            <person name="Chertkov O."/>
            <person name="Kyrpides N."/>
            <person name="Mavromatis K."/>
            <person name="Ivanova N."/>
            <person name="Brettin T."/>
            <person name="Detter J.C."/>
            <person name="Han C."/>
            <person name="Larimer F."/>
            <person name="Land M."/>
            <person name="Hauser L."/>
            <person name="Markowitz V."/>
            <person name="Cheng J.-F."/>
            <person name="Hugenholtz P."/>
            <person name="Woyke T."/>
            <person name="Wu D."/>
            <person name="Tindall B."/>
            <person name="Pomrenke H."/>
            <person name="Brambilla E."/>
            <person name="Klenk H.-P."/>
            <person name="Eisen J.A."/>
        </authorList>
    </citation>
    <scope>NUCLEOTIDE SEQUENCE [LARGE SCALE GENOMIC DNA]</scope>
    <source>
        <strain evidence="4">ATCC BAA-1392 / DSM 18658 / VKM B-2454 / MOB10</strain>
    </source>
</reference>
<protein>
    <submittedName>
        <fullName evidence="3">Prepilin-type N-terminal cleavage/methylation domain-containing protein</fullName>
    </submittedName>
</protein>
<keyword evidence="1" id="KW-0472">Membrane</keyword>
<evidence type="ECO:0000259" key="2">
    <source>
        <dbReference type="Pfam" id="PF07596"/>
    </source>
</evidence>
<dbReference type="HOGENOM" id="CLU_041661_0_0_0"/>
<dbReference type="PANTHER" id="PTHR30093">
    <property type="entry name" value="GENERAL SECRETION PATHWAY PROTEIN G"/>
    <property type="match status" value="1"/>
</dbReference>
<dbReference type="Pfam" id="PF07963">
    <property type="entry name" value="N_methyl"/>
    <property type="match status" value="1"/>
</dbReference>
<keyword evidence="4" id="KW-1185">Reference proteome</keyword>
<dbReference type="SUPFAM" id="SSF54523">
    <property type="entry name" value="Pili subunits"/>
    <property type="match status" value="1"/>
</dbReference>
<dbReference type="InterPro" id="IPR012902">
    <property type="entry name" value="N_methyl_site"/>
</dbReference>
<dbReference type="InterPro" id="IPR045584">
    <property type="entry name" value="Pilin-like"/>
</dbReference>
<dbReference type="STRING" id="886293.Sinac_4416"/>
<keyword evidence="1" id="KW-1133">Transmembrane helix</keyword>
<dbReference type="Proteomes" id="UP000010798">
    <property type="component" value="Chromosome"/>
</dbReference>
<dbReference type="Gene3D" id="3.30.700.10">
    <property type="entry name" value="Glycoprotein, Type 4 Pilin"/>
    <property type="match status" value="1"/>
</dbReference>
<gene>
    <name evidence="3" type="ordered locus">Sinac_4416</name>
</gene>
<dbReference type="InterPro" id="IPR027558">
    <property type="entry name" value="Pre_pil_HX9DG_C"/>
</dbReference>
<dbReference type="OrthoDB" id="217153at2"/>
<dbReference type="PANTHER" id="PTHR30093:SF2">
    <property type="entry name" value="TYPE II SECRETION SYSTEM PROTEIN H"/>
    <property type="match status" value="1"/>
</dbReference>
<accession>L0DIX1</accession>
<feature type="domain" description="DUF1559" evidence="2">
    <location>
        <begin position="53"/>
        <end position="329"/>
    </location>
</feature>
<dbReference type="eggNOG" id="COG2165">
    <property type="taxonomic scope" value="Bacteria"/>
</dbReference>
<evidence type="ECO:0000313" key="4">
    <source>
        <dbReference type="Proteomes" id="UP000010798"/>
    </source>
</evidence>
<name>L0DIX1_SINAD</name>
<dbReference type="NCBIfam" id="TIGR02532">
    <property type="entry name" value="IV_pilin_GFxxxE"/>
    <property type="match status" value="1"/>
</dbReference>
<sequence length="350" mass="38209">MFIPYLDSLNRGDKQFKPIEARIAPRSGFTLIELLVVVSIISLLLQLLLVATQAARETARRFSCANNLKQIGLALANYESTLGAYPFGVGGGGPKDLVARWSPQSQLLPFMEQQPLFNSLNFSSVSWMKDTPIGLLNNTALKTVVSGFLCPSDPDEIGDQEDPLWTAHNSYRANAGTLPYNLLNDSPDRSGLNNGPFYYQSSTRSASVVDGLSNTAFFSERCLGTPEFVDPLADYYYQSKDGLEACRTSPGFTARFSGNLEWSGQRWADGNVFYTRYHHILTPLSSSCLLGGSQDYNSPMLVSSTSRHPGGVNLLLGDGSVRFAKETISPSVWQALGTVSGGEVIGQDRY</sequence>
<keyword evidence="1" id="KW-0812">Transmembrane</keyword>
<evidence type="ECO:0000256" key="1">
    <source>
        <dbReference type="SAM" id="Phobius"/>
    </source>
</evidence>